<dbReference type="RefSeq" id="XP_045957904.1">
    <property type="nucleotide sequence ID" value="XM_046103173.1"/>
</dbReference>
<sequence>MKTPIHNTSSALGQMSGLGTSYTNRNEQYLLDTLRIIRFAKRPLTTFELQGAMDTLKCHRNIGKLRDPSMSTKEFLRDYADLITITTDREKGRIVRLSSREAFQHCLLQAARQNYDGQPLMTDVCLDALLSDKRTTYHEGSPQALFVDYAATYWPYHLSGCPSDYNYNHKAVLAVPWDRPEKLSMWKDKLHSECAGIPSKEAIYAQVLGLDLFWSFVKRTAEIFATDEIGREEGEEPEDFMDETLFE</sequence>
<name>A0A9P8ZX55_9PEZI</name>
<keyword evidence="2" id="KW-1185">Reference proteome</keyword>
<reference evidence="1" key="1">
    <citation type="journal article" date="2021" name="Nat. Commun.">
        <title>Genetic determinants of endophytism in the Arabidopsis root mycobiome.</title>
        <authorList>
            <person name="Mesny F."/>
            <person name="Miyauchi S."/>
            <person name="Thiergart T."/>
            <person name="Pickel B."/>
            <person name="Atanasova L."/>
            <person name="Karlsson M."/>
            <person name="Huettel B."/>
            <person name="Barry K.W."/>
            <person name="Haridas S."/>
            <person name="Chen C."/>
            <person name="Bauer D."/>
            <person name="Andreopoulos W."/>
            <person name="Pangilinan J."/>
            <person name="LaButti K."/>
            <person name="Riley R."/>
            <person name="Lipzen A."/>
            <person name="Clum A."/>
            <person name="Drula E."/>
            <person name="Henrissat B."/>
            <person name="Kohler A."/>
            <person name="Grigoriev I.V."/>
            <person name="Martin F.M."/>
            <person name="Hacquard S."/>
        </authorList>
    </citation>
    <scope>NUCLEOTIDE SEQUENCE</scope>
    <source>
        <strain evidence="1">MPI-SDFR-AT-0073</strain>
    </source>
</reference>
<dbReference type="Proteomes" id="UP000758603">
    <property type="component" value="Unassembled WGS sequence"/>
</dbReference>
<accession>A0A9P8ZX55</accession>
<dbReference type="GeneID" id="70132065"/>
<evidence type="ECO:0000313" key="1">
    <source>
        <dbReference type="EMBL" id="KAH6653627.1"/>
    </source>
</evidence>
<evidence type="ECO:0000313" key="2">
    <source>
        <dbReference type="Proteomes" id="UP000758603"/>
    </source>
</evidence>
<gene>
    <name evidence="1" type="ORF">BKA67DRAFT_570641</name>
</gene>
<organism evidence="1 2">
    <name type="scientific">Truncatella angustata</name>
    <dbReference type="NCBI Taxonomy" id="152316"/>
    <lineage>
        <taxon>Eukaryota</taxon>
        <taxon>Fungi</taxon>
        <taxon>Dikarya</taxon>
        <taxon>Ascomycota</taxon>
        <taxon>Pezizomycotina</taxon>
        <taxon>Sordariomycetes</taxon>
        <taxon>Xylariomycetidae</taxon>
        <taxon>Amphisphaeriales</taxon>
        <taxon>Sporocadaceae</taxon>
        <taxon>Truncatella</taxon>
    </lineage>
</organism>
<dbReference type="EMBL" id="JAGPXC010000005">
    <property type="protein sequence ID" value="KAH6653627.1"/>
    <property type="molecule type" value="Genomic_DNA"/>
</dbReference>
<proteinExistence type="predicted"/>
<dbReference type="AlphaFoldDB" id="A0A9P8ZX55"/>
<comment type="caution">
    <text evidence="1">The sequence shown here is derived from an EMBL/GenBank/DDBJ whole genome shotgun (WGS) entry which is preliminary data.</text>
</comment>
<protein>
    <submittedName>
        <fullName evidence="1">Uncharacterized protein</fullName>
    </submittedName>
</protein>